<evidence type="ECO:0000256" key="2">
    <source>
        <dbReference type="ARBA" id="ARBA00022448"/>
    </source>
</evidence>
<dbReference type="PANTHER" id="PTHR30069:SF40">
    <property type="entry name" value="TONB-DEPENDENT RECEPTOR NMB0964-RELATED"/>
    <property type="match status" value="1"/>
</dbReference>
<dbReference type="OrthoDB" id="9795928at2"/>
<dbReference type="PROSITE" id="PS52016">
    <property type="entry name" value="TONB_DEPENDENT_REC_3"/>
    <property type="match status" value="1"/>
</dbReference>
<dbReference type="InterPro" id="IPR037066">
    <property type="entry name" value="Plug_dom_sf"/>
</dbReference>
<keyword evidence="6 7" id="KW-0998">Cell outer membrane</keyword>
<sequence length="845" mass="94051">MLTNYQNHQPPKRPTNCPLSPLMMSIRLYTQAICIQNRTLPAASAKLPYLLQAATLVALGAYSTAALAEDKPSVELAPVVVTASAFEPQAGDMATATSVITQSQIMQQGKSTLGDALANEPGVNSDTFGQGATRPIIRGQTAPRVQVAQNGMLVQDASQISPDHQVSVPVLGAKQIEVIKGSSALMYGGGAIGGVVNVVDDTIPSEPMNDTVSGQFGLIGQQATDGYLGYAQLNGQLNDNWQWTGRFQKTDLDDVKVPKSRYDKVKNSSYKQDNASVGFAYVDDLDYVGFSYQRQDSDYGLPFHVHNHCQPDEHRINRLTCGLDEHEHGAHEHHDHDHEEHGHEAHGHTEHEHGHDEHEHGHEEHGHQEHEHEEHVHEHDEHDHEEHDHDEHEHHHEHGELPYVKLKSDVYQIQTEHLVPLTGIDKLATKFSYTDYQHDEIDEGVVGTTFKNKAFGATVQATHATHQVGNLGYMKGIIGVDYANSKFSAEGLEAYLPKTRRNQVGTYIIERLTPTYSGAQINDAGRLGAQSSKTQQDHLGHNHGSSTLPTDSTATKLAKQGKDLWYVQFGGRQDIQKIEDMDNNISKSDNAHSLSLEAGRYLTPTTQISARVSHSERLPASQELYANGAHLATNTWERGNLQLDKESTDGIELSLRYDNNKNFDLSTSVFYNDTDDYIYAKTQDLVTEGESKGFRLVDYHQSDAKHYGGEIKARYYLNDYISIGGFSDIAIIELKDKQLDSKYVPRLAAPRVGGDITAQFNQFDVVLSGYHRYKQDKVADFEHTTPSYNMLDAKVTYHSAGPQDYTAFLQVSNLLNDLAYNHSSYLVEHMPLAERSFNAGITYRF</sequence>
<evidence type="ECO:0000256" key="3">
    <source>
        <dbReference type="ARBA" id="ARBA00022452"/>
    </source>
</evidence>
<evidence type="ECO:0000259" key="9">
    <source>
        <dbReference type="Pfam" id="PF07715"/>
    </source>
</evidence>
<dbReference type="InterPro" id="IPR039426">
    <property type="entry name" value="TonB-dep_rcpt-like"/>
</dbReference>
<name>A0A844M0T5_9GAMM</name>
<evidence type="ECO:0000256" key="6">
    <source>
        <dbReference type="ARBA" id="ARBA00023237"/>
    </source>
</evidence>
<dbReference type="SUPFAM" id="SSF56935">
    <property type="entry name" value="Porins"/>
    <property type="match status" value="1"/>
</dbReference>
<evidence type="ECO:0000313" key="11">
    <source>
        <dbReference type="Proteomes" id="UP000442109"/>
    </source>
</evidence>
<feature type="region of interest" description="Disordered" evidence="8">
    <location>
        <begin position="529"/>
        <end position="552"/>
    </location>
</feature>
<evidence type="ECO:0000256" key="7">
    <source>
        <dbReference type="PROSITE-ProRule" id="PRU01360"/>
    </source>
</evidence>
<feature type="region of interest" description="Disordered" evidence="8">
    <location>
        <begin position="328"/>
        <end position="399"/>
    </location>
</feature>
<keyword evidence="3 7" id="KW-1134">Transmembrane beta strand</keyword>
<proteinExistence type="inferred from homology"/>
<evidence type="ECO:0000256" key="4">
    <source>
        <dbReference type="ARBA" id="ARBA00022692"/>
    </source>
</evidence>
<dbReference type="RefSeq" id="WP_155587256.1">
    <property type="nucleotide sequence ID" value="NZ_WFKQ01000005.1"/>
</dbReference>
<feature type="domain" description="TonB-dependent receptor plug" evidence="9">
    <location>
        <begin position="92"/>
        <end position="195"/>
    </location>
</feature>
<dbReference type="AlphaFoldDB" id="A0A844M0T5"/>
<keyword evidence="5 7" id="KW-0472">Membrane</keyword>
<dbReference type="GO" id="GO:0044718">
    <property type="term" value="P:siderophore transmembrane transport"/>
    <property type="evidence" value="ECO:0007669"/>
    <property type="project" value="TreeGrafter"/>
</dbReference>
<dbReference type="GO" id="GO:0009279">
    <property type="term" value="C:cell outer membrane"/>
    <property type="evidence" value="ECO:0007669"/>
    <property type="project" value="UniProtKB-SubCell"/>
</dbReference>
<comment type="caution">
    <text evidence="10">The sequence shown here is derived from an EMBL/GenBank/DDBJ whole genome shotgun (WGS) entry which is preliminary data.</text>
</comment>
<dbReference type="PANTHER" id="PTHR30069">
    <property type="entry name" value="TONB-DEPENDENT OUTER MEMBRANE RECEPTOR"/>
    <property type="match status" value="1"/>
</dbReference>
<keyword evidence="11" id="KW-1185">Reference proteome</keyword>
<feature type="compositionally biased region" description="Polar residues" evidence="8">
    <location>
        <begin position="543"/>
        <end position="552"/>
    </location>
</feature>
<keyword evidence="4 7" id="KW-0812">Transmembrane</keyword>
<dbReference type="Proteomes" id="UP000442109">
    <property type="component" value="Unassembled WGS sequence"/>
</dbReference>
<reference evidence="10 11" key="1">
    <citation type="journal article" date="2019" name="PLoS ONE">
        <title>Pup mortality in New Zealand sea lions (Phocarctos hookeri) at Enderby Island, Auckland Islands, 2013-18.</title>
        <authorList>
            <person name="Michael S.A."/>
            <person name="Hayman D.T.S."/>
            <person name="Gray R."/>
            <person name="Zhang J."/>
            <person name="Rogers L."/>
            <person name="Roe W.D."/>
        </authorList>
    </citation>
    <scope>NUCLEOTIDE SEQUENCE [LARGE SCALE GENOMIC DNA]</scope>
    <source>
        <strain evidence="10 11">SM868</strain>
    </source>
</reference>
<dbReference type="Gene3D" id="2.170.130.10">
    <property type="entry name" value="TonB-dependent receptor, plug domain"/>
    <property type="match status" value="1"/>
</dbReference>
<organism evidence="10 11">
    <name type="scientific">Psychrobacter sanguinis</name>
    <dbReference type="NCBI Taxonomy" id="861445"/>
    <lineage>
        <taxon>Bacteria</taxon>
        <taxon>Pseudomonadati</taxon>
        <taxon>Pseudomonadota</taxon>
        <taxon>Gammaproteobacteria</taxon>
        <taxon>Moraxellales</taxon>
        <taxon>Moraxellaceae</taxon>
        <taxon>Psychrobacter</taxon>
    </lineage>
</organism>
<dbReference type="EMBL" id="WFKQ01000005">
    <property type="protein sequence ID" value="MUG32552.1"/>
    <property type="molecule type" value="Genomic_DNA"/>
</dbReference>
<protein>
    <submittedName>
        <fullName evidence="10">TonB-dependent receptor</fullName>
    </submittedName>
</protein>
<dbReference type="Pfam" id="PF07715">
    <property type="entry name" value="Plug"/>
    <property type="match status" value="1"/>
</dbReference>
<evidence type="ECO:0000256" key="1">
    <source>
        <dbReference type="ARBA" id="ARBA00004571"/>
    </source>
</evidence>
<evidence type="ECO:0000313" key="10">
    <source>
        <dbReference type="EMBL" id="MUG32552.1"/>
    </source>
</evidence>
<accession>A0A844M0T5</accession>
<comment type="subcellular location">
    <subcellularLocation>
        <location evidence="1 7">Cell outer membrane</location>
        <topology evidence="1 7">Multi-pass membrane protein</topology>
    </subcellularLocation>
</comment>
<gene>
    <name evidence="10" type="ORF">GB996_07050</name>
</gene>
<evidence type="ECO:0000256" key="5">
    <source>
        <dbReference type="ARBA" id="ARBA00023136"/>
    </source>
</evidence>
<keyword evidence="2 7" id="KW-0813">Transport</keyword>
<comment type="similarity">
    <text evidence="7">Belongs to the TonB-dependent receptor family.</text>
</comment>
<dbReference type="InterPro" id="IPR036942">
    <property type="entry name" value="Beta-barrel_TonB_sf"/>
</dbReference>
<dbReference type="Gene3D" id="2.40.170.20">
    <property type="entry name" value="TonB-dependent receptor, beta-barrel domain"/>
    <property type="match status" value="1"/>
</dbReference>
<keyword evidence="10" id="KW-0675">Receptor</keyword>
<dbReference type="InterPro" id="IPR012910">
    <property type="entry name" value="Plug_dom"/>
</dbReference>
<evidence type="ECO:0000256" key="8">
    <source>
        <dbReference type="SAM" id="MobiDB-lite"/>
    </source>
</evidence>
<dbReference type="GO" id="GO:0015344">
    <property type="term" value="F:siderophore uptake transmembrane transporter activity"/>
    <property type="evidence" value="ECO:0007669"/>
    <property type="project" value="TreeGrafter"/>
</dbReference>